<dbReference type="InterPro" id="IPR029068">
    <property type="entry name" value="Glyas_Bleomycin-R_OHBP_Dase"/>
</dbReference>
<dbReference type="Proteomes" id="UP000319210">
    <property type="component" value="Unassembled WGS sequence"/>
</dbReference>
<dbReference type="AlphaFoldDB" id="A0A4Y3QV64"/>
<proteinExistence type="predicted"/>
<dbReference type="EMBL" id="BJMM01000002">
    <property type="protein sequence ID" value="GEB47890.1"/>
    <property type="molecule type" value="Genomic_DNA"/>
</dbReference>
<keyword evidence="3" id="KW-1185">Reference proteome</keyword>
<organism evidence="2 3">
    <name type="scientific">Streptomyces cacaoi</name>
    <dbReference type="NCBI Taxonomy" id="1898"/>
    <lineage>
        <taxon>Bacteria</taxon>
        <taxon>Bacillati</taxon>
        <taxon>Actinomycetota</taxon>
        <taxon>Actinomycetes</taxon>
        <taxon>Kitasatosporales</taxon>
        <taxon>Streptomycetaceae</taxon>
        <taxon>Streptomyces</taxon>
    </lineage>
</organism>
<protein>
    <recommendedName>
        <fullName evidence="1">Glyoxalase-like domain-containing protein</fullName>
    </recommendedName>
</protein>
<evidence type="ECO:0000313" key="3">
    <source>
        <dbReference type="Proteomes" id="UP000319210"/>
    </source>
</evidence>
<sequence length="129" mass="14426">MAARFKDLALDALDHQALADWWCAALGYVRREPPAGSPKPPPAEWPVPIYDPEGAGPLIWINPVTEPKKAKNRMHLDVYGHRDELLALGATLVRSRNTELDWDVLADPEGNEFCVFTPPKPPVVRPARR</sequence>
<accession>A0A4Y3QV64</accession>
<dbReference type="Gene3D" id="3.10.180.10">
    <property type="entry name" value="2,3-Dihydroxybiphenyl 1,2-Dioxygenase, domain 1"/>
    <property type="match status" value="1"/>
</dbReference>
<reference evidence="2 3" key="1">
    <citation type="submission" date="2019-06" db="EMBL/GenBank/DDBJ databases">
        <title>Whole genome shotgun sequence of Streptomyces cacaoi subsp. cacaoi NBRC 12748.</title>
        <authorList>
            <person name="Hosoyama A."/>
            <person name="Uohara A."/>
            <person name="Ohji S."/>
            <person name="Ichikawa N."/>
        </authorList>
    </citation>
    <scope>NUCLEOTIDE SEQUENCE [LARGE SCALE GENOMIC DNA]</scope>
    <source>
        <strain evidence="2 3">NBRC 12748</strain>
    </source>
</reference>
<dbReference type="InterPro" id="IPR041581">
    <property type="entry name" value="Glyoxalase_6"/>
</dbReference>
<evidence type="ECO:0000259" key="1">
    <source>
        <dbReference type="Pfam" id="PF18029"/>
    </source>
</evidence>
<dbReference type="Pfam" id="PF18029">
    <property type="entry name" value="Glyoxalase_6"/>
    <property type="match status" value="1"/>
</dbReference>
<dbReference type="PANTHER" id="PTHR35908:SF1">
    <property type="entry name" value="CONSERVED PROTEIN"/>
    <property type="match status" value="1"/>
</dbReference>
<dbReference type="RefSeq" id="WP_086814561.1">
    <property type="nucleotide sequence ID" value="NZ_BJMM01000002.1"/>
</dbReference>
<dbReference type="PANTHER" id="PTHR35908">
    <property type="entry name" value="HYPOTHETICAL FUSION PROTEIN"/>
    <property type="match status" value="1"/>
</dbReference>
<gene>
    <name evidence="2" type="ORF">SCA03_04410</name>
</gene>
<feature type="domain" description="Glyoxalase-like" evidence="1">
    <location>
        <begin position="8"/>
        <end position="116"/>
    </location>
</feature>
<name>A0A4Y3QV64_STRCI</name>
<comment type="caution">
    <text evidence="2">The sequence shown here is derived from an EMBL/GenBank/DDBJ whole genome shotgun (WGS) entry which is preliminary data.</text>
</comment>
<dbReference type="SUPFAM" id="SSF54593">
    <property type="entry name" value="Glyoxalase/Bleomycin resistance protein/Dihydroxybiphenyl dioxygenase"/>
    <property type="match status" value="1"/>
</dbReference>
<dbReference type="OrthoDB" id="3212826at2"/>
<evidence type="ECO:0000313" key="2">
    <source>
        <dbReference type="EMBL" id="GEB47890.1"/>
    </source>
</evidence>